<proteinExistence type="predicted"/>
<dbReference type="AlphaFoldDB" id="A0A3B0X4H0"/>
<sequence length="109" mass="12932">MENFVLKEWHLLVIFLTILGGIFKNEIISTLGALIIIFEQRKFKGKNVYLLTPTGEWEEITIVRYQAEIPFLRSGGVFVLHNHRENEAAHEKFSFLNWKAQRIRFYKVH</sequence>
<reference evidence="2" key="1">
    <citation type="submission" date="2018-06" db="EMBL/GenBank/DDBJ databases">
        <authorList>
            <person name="Zhirakovskaya E."/>
        </authorList>
    </citation>
    <scope>NUCLEOTIDE SEQUENCE</scope>
</reference>
<feature type="transmembrane region" description="Helical" evidence="1">
    <location>
        <begin position="12"/>
        <end position="38"/>
    </location>
</feature>
<keyword evidence="1" id="KW-0812">Transmembrane</keyword>
<organism evidence="2">
    <name type="scientific">hydrothermal vent metagenome</name>
    <dbReference type="NCBI Taxonomy" id="652676"/>
    <lineage>
        <taxon>unclassified sequences</taxon>
        <taxon>metagenomes</taxon>
        <taxon>ecological metagenomes</taxon>
    </lineage>
</organism>
<evidence type="ECO:0000256" key="1">
    <source>
        <dbReference type="SAM" id="Phobius"/>
    </source>
</evidence>
<accession>A0A3B0X4H0</accession>
<evidence type="ECO:0000313" key="2">
    <source>
        <dbReference type="EMBL" id="VAW58372.1"/>
    </source>
</evidence>
<keyword evidence="1" id="KW-0472">Membrane</keyword>
<name>A0A3B0X4H0_9ZZZZ</name>
<gene>
    <name evidence="2" type="ORF">MNBD_GAMMA11-1065</name>
</gene>
<dbReference type="EMBL" id="UOFG01000034">
    <property type="protein sequence ID" value="VAW58372.1"/>
    <property type="molecule type" value="Genomic_DNA"/>
</dbReference>
<protein>
    <submittedName>
        <fullName evidence="2">Uncharacterized protein</fullName>
    </submittedName>
</protein>
<keyword evidence="1" id="KW-1133">Transmembrane helix</keyword>